<dbReference type="InterPro" id="IPR016187">
    <property type="entry name" value="CTDL_fold"/>
</dbReference>
<dbReference type="Gene3D" id="3.10.100.10">
    <property type="entry name" value="Mannose-Binding Protein A, subunit A"/>
    <property type="match status" value="1"/>
</dbReference>
<dbReference type="GeneTree" id="ENSGT00940000164599"/>
<feature type="chain" id="PRO_5025331747" evidence="1">
    <location>
        <begin position="20"/>
        <end position="170"/>
    </location>
</feature>
<keyword evidence="1" id="KW-0732">Signal</keyword>
<dbReference type="InterPro" id="IPR016186">
    <property type="entry name" value="C-type_lectin-like/link_sf"/>
</dbReference>
<feature type="signal peptide" evidence="1">
    <location>
        <begin position="1"/>
        <end position="19"/>
    </location>
</feature>
<dbReference type="SUPFAM" id="SSF56436">
    <property type="entry name" value="C-type lectin-like"/>
    <property type="match status" value="1"/>
</dbReference>
<dbReference type="Ensembl" id="ENSONIT00000017753.2">
    <property type="protein sequence ID" value="ENSONIP00000017738.2"/>
    <property type="gene ID" value="ENSONIG00000031851.1"/>
</dbReference>
<dbReference type="Proteomes" id="UP000005207">
    <property type="component" value="Linkage group LG3"/>
</dbReference>
<gene>
    <name evidence="3" type="primary">LOC100690771</name>
</gene>
<evidence type="ECO:0000256" key="1">
    <source>
        <dbReference type="SAM" id="SignalP"/>
    </source>
</evidence>
<name>I3K9E3_ORENI</name>
<reference evidence="3" key="3">
    <citation type="submission" date="2025-09" db="UniProtKB">
        <authorList>
            <consortium name="Ensembl"/>
        </authorList>
    </citation>
    <scope>IDENTIFICATION</scope>
</reference>
<proteinExistence type="predicted"/>
<dbReference type="PROSITE" id="PS50041">
    <property type="entry name" value="C_TYPE_LECTIN_2"/>
    <property type="match status" value="1"/>
</dbReference>
<feature type="domain" description="C-type lectin" evidence="2">
    <location>
        <begin position="49"/>
        <end position="168"/>
    </location>
</feature>
<dbReference type="AlphaFoldDB" id="I3K9E3"/>
<dbReference type="HOGENOM" id="CLU_049894_10_1_1"/>
<dbReference type="InterPro" id="IPR050111">
    <property type="entry name" value="C-type_lectin/snaclec_domain"/>
</dbReference>
<reference evidence="3" key="2">
    <citation type="submission" date="2025-08" db="UniProtKB">
        <authorList>
            <consortium name="Ensembl"/>
        </authorList>
    </citation>
    <scope>IDENTIFICATION</scope>
</reference>
<dbReference type="PANTHER" id="PTHR22803">
    <property type="entry name" value="MANNOSE, PHOSPHOLIPASE, LECTIN RECEPTOR RELATED"/>
    <property type="match status" value="1"/>
</dbReference>
<reference evidence="4" key="1">
    <citation type="submission" date="2012-01" db="EMBL/GenBank/DDBJ databases">
        <title>The Genome Sequence of Oreochromis niloticus (Nile Tilapia).</title>
        <authorList>
            <consortium name="Broad Institute Genome Assembly Team"/>
            <consortium name="Broad Institute Sequencing Platform"/>
            <person name="Di Palma F."/>
            <person name="Johnson J."/>
            <person name="Lander E.S."/>
            <person name="Lindblad-Toh K."/>
        </authorList>
    </citation>
    <scope>NUCLEOTIDE SEQUENCE [LARGE SCALE GENOMIC DNA]</scope>
</reference>
<accession>I3K9E3</accession>
<keyword evidence="4" id="KW-1185">Reference proteome</keyword>
<dbReference type="InterPro" id="IPR001304">
    <property type="entry name" value="C-type_lectin-like"/>
</dbReference>
<evidence type="ECO:0000313" key="4">
    <source>
        <dbReference type="Proteomes" id="UP000005207"/>
    </source>
</evidence>
<dbReference type="SMART" id="SM00034">
    <property type="entry name" value="CLECT"/>
    <property type="match status" value="1"/>
</dbReference>
<sequence length="170" mass="20611">MKLLTVSVLLCAVITLIIAAEEGGKEAKAQEEHLVEKRYWYKYRGWTRYGNRHYRYFPYRLDWAHAQRHCQSMHANLASVRNLREYRVIQRVIYRATHSYPITWLGGSDAQKEGYWFWIDGTRFRYTFWCRGEPNNLHRREHCMHMNFTGSKCMNDIPCNYRYPFVCVRK</sequence>
<dbReference type="eggNOG" id="KOG4297">
    <property type="taxonomic scope" value="Eukaryota"/>
</dbReference>
<dbReference type="CDD" id="cd00037">
    <property type="entry name" value="CLECT"/>
    <property type="match status" value="1"/>
</dbReference>
<organism evidence="3 4">
    <name type="scientific">Oreochromis niloticus</name>
    <name type="common">Nile tilapia</name>
    <name type="synonym">Tilapia nilotica</name>
    <dbReference type="NCBI Taxonomy" id="8128"/>
    <lineage>
        <taxon>Eukaryota</taxon>
        <taxon>Metazoa</taxon>
        <taxon>Chordata</taxon>
        <taxon>Craniata</taxon>
        <taxon>Vertebrata</taxon>
        <taxon>Euteleostomi</taxon>
        <taxon>Actinopterygii</taxon>
        <taxon>Neopterygii</taxon>
        <taxon>Teleostei</taxon>
        <taxon>Neoteleostei</taxon>
        <taxon>Acanthomorphata</taxon>
        <taxon>Ovalentaria</taxon>
        <taxon>Cichlomorphae</taxon>
        <taxon>Cichliformes</taxon>
        <taxon>Cichlidae</taxon>
        <taxon>African cichlids</taxon>
        <taxon>Pseudocrenilabrinae</taxon>
        <taxon>Oreochromini</taxon>
        <taxon>Oreochromis</taxon>
    </lineage>
</organism>
<evidence type="ECO:0000313" key="3">
    <source>
        <dbReference type="Ensembl" id="ENSONIP00000017738.2"/>
    </source>
</evidence>
<protein>
    <submittedName>
        <fullName evidence="3">Ladderlectin</fullName>
    </submittedName>
</protein>
<dbReference type="Pfam" id="PF00059">
    <property type="entry name" value="Lectin_C"/>
    <property type="match status" value="1"/>
</dbReference>
<evidence type="ECO:0000259" key="2">
    <source>
        <dbReference type="PROSITE" id="PS50041"/>
    </source>
</evidence>